<evidence type="ECO:0000256" key="10">
    <source>
        <dbReference type="SAM" id="MobiDB-lite"/>
    </source>
</evidence>
<keyword evidence="2 9" id="KW-0813">Transport</keyword>
<keyword evidence="3 9" id="KW-0138">CF(0)</keyword>
<comment type="caution">
    <text evidence="11">The sequence shown here is derived from an EMBL/GenBank/DDBJ whole genome shotgun (WGS) entry which is preliminary data.</text>
</comment>
<dbReference type="PANTHER" id="PTHR12733:SF3">
    <property type="entry name" value="ATP SYNTHASE F(0) COMPLEX SUBUNIT B1, MITOCHONDRIAL"/>
    <property type="match status" value="1"/>
</dbReference>
<dbReference type="GO" id="GO:0045259">
    <property type="term" value="C:proton-transporting ATP synthase complex"/>
    <property type="evidence" value="ECO:0007669"/>
    <property type="project" value="UniProtKB-KW"/>
</dbReference>
<evidence type="ECO:0000256" key="8">
    <source>
        <dbReference type="ARBA" id="ARBA00023136"/>
    </source>
</evidence>
<evidence type="ECO:0000256" key="2">
    <source>
        <dbReference type="ARBA" id="ARBA00022448"/>
    </source>
</evidence>
<keyword evidence="4 9" id="KW-0375">Hydrogen ion transport</keyword>
<gene>
    <name evidence="11" type="ORF">NQ315_007249</name>
</gene>
<accession>A0AAV8WCW1</accession>
<evidence type="ECO:0000256" key="5">
    <source>
        <dbReference type="ARBA" id="ARBA00022792"/>
    </source>
</evidence>
<dbReference type="SUPFAM" id="SSF161060">
    <property type="entry name" value="ATP synthase B chain-like"/>
    <property type="match status" value="1"/>
</dbReference>
<proteinExistence type="inferred from homology"/>
<organism evidence="11 12">
    <name type="scientific">Exocentrus adspersus</name>
    <dbReference type="NCBI Taxonomy" id="1586481"/>
    <lineage>
        <taxon>Eukaryota</taxon>
        <taxon>Metazoa</taxon>
        <taxon>Ecdysozoa</taxon>
        <taxon>Arthropoda</taxon>
        <taxon>Hexapoda</taxon>
        <taxon>Insecta</taxon>
        <taxon>Pterygota</taxon>
        <taxon>Neoptera</taxon>
        <taxon>Endopterygota</taxon>
        <taxon>Coleoptera</taxon>
        <taxon>Polyphaga</taxon>
        <taxon>Cucujiformia</taxon>
        <taxon>Chrysomeloidea</taxon>
        <taxon>Cerambycidae</taxon>
        <taxon>Lamiinae</taxon>
        <taxon>Acanthocinini</taxon>
        <taxon>Exocentrus</taxon>
    </lineage>
</organism>
<comment type="subunit">
    <text evidence="9">F-type ATPases have 2 components, CF(1) - the catalytic core - and CF(0) - the membrane proton channel. CF(1) and CF(0) have multiple subunits.</text>
</comment>
<evidence type="ECO:0000256" key="1">
    <source>
        <dbReference type="ARBA" id="ARBA00007479"/>
    </source>
</evidence>
<dbReference type="AlphaFoldDB" id="A0AAV8WCW1"/>
<evidence type="ECO:0000256" key="4">
    <source>
        <dbReference type="ARBA" id="ARBA00022781"/>
    </source>
</evidence>
<keyword evidence="7 9" id="KW-0496">Mitochondrion</keyword>
<protein>
    <recommendedName>
        <fullName evidence="9">ATP synthase subunit b</fullName>
    </recommendedName>
</protein>
<dbReference type="InterPro" id="IPR008688">
    <property type="entry name" value="ATP_synth_Bsub_B/MI25"/>
</dbReference>
<comment type="similarity">
    <text evidence="1 9">Belongs to the eukaryotic ATPase B chain family.</text>
</comment>
<reference evidence="11 12" key="1">
    <citation type="journal article" date="2023" name="Insect Mol. Biol.">
        <title>Genome sequencing provides insights into the evolution of gene families encoding plant cell wall-degrading enzymes in longhorned beetles.</title>
        <authorList>
            <person name="Shin N.R."/>
            <person name="Okamura Y."/>
            <person name="Kirsch R."/>
            <person name="Pauchet Y."/>
        </authorList>
    </citation>
    <scope>NUCLEOTIDE SEQUENCE [LARGE SCALE GENOMIC DNA]</scope>
    <source>
        <strain evidence="11">EAD_L_NR</strain>
    </source>
</reference>
<dbReference type="GO" id="GO:0005743">
    <property type="term" value="C:mitochondrial inner membrane"/>
    <property type="evidence" value="ECO:0007669"/>
    <property type="project" value="UniProtKB-SubCell"/>
</dbReference>
<dbReference type="EMBL" id="JANEYG010000003">
    <property type="protein sequence ID" value="KAJ8924452.1"/>
    <property type="molecule type" value="Genomic_DNA"/>
</dbReference>
<comment type="function">
    <text evidence="9">Subunit b, of the mitochondrial membrane ATP synthase complex (F(1)F(0) ATP synthase or Complex V) that produces ATP from ADP in the presence of a proton gradient across the membrane which is generated by electron transport complexes of the respiratory chain. ATP synthase complex consist of a soluble F(1) head domain - the catalytic core - and a membrane F(1) domain - the membrane proton channel. These two domains are linked by a central stalk rotating inside the F(1) region and a stationary peripheral stalk. During catalysis, ATP synthesis in the catalytic domain of F(1) is coupled via a rotary mechanism of the central stalk subunits to proton translocation. In vivo, can only synthesize ATP although its ATP hydrolase activity can be activated artificially in vitro. Part of the complex F(0) domain. Part of the complex F(0) domain and the peripheric stalk, which acts as a stator to hold the catalytic alpha(3)beta(3) subcomplex and subunit a/ATP6 static relative to the rotary elements.</text>
</comment>
<keyword evidence="6 9" id="KW-0406">Ion transport</keyword>
<name>A0AAV8WCW1_9CUCU</name>
<dbReference type="InterPro" id="IPR013837">
    <property type="entry name" value="ATP_synth_F0_suB"/>
</dbReference>
<evidence type="ECO:0000256" key="9">
    <source>
        <dbReference type="RuleBase" id="RU368017"/>
    </source>
</evidence>
<dbReference type="Pfam" id="PF05405">
    <property type="entry name" value="Mt_ATP-synt_B"/>
    <property type="match status" value="1"/>
</dbReference>
<dbReference type="Gene3D" id="1.20.5.2210">
    <property type="match status" value="1"/>
</dbReference>
<dbReference type="PANTHER" id="PTHR12733">
    <property type="entry name" value="MITOCHONDRIAL ATP SYNTHASE B CHAIN"/>
    <property type="match status" value="1"/>
</dbReference>
<evidence type="ECO:0000313" key="11">
    <source>
        <dbReference type="EMBL" id="KAJ8924452.1"/>
    </source>
</evidence>
<sequence length="394" mass="45380">MLLNAIKRLHYINITCKSVKNDTVLVPKALYCDKKKILADALDKLTKEESENSIPVNKVFKNKTSEEIIETVAFANEEEISKTVTTEKEKDVKVRTRLSKECNILLDKRISFSSPGFTLHLDENATKNTCWENYKFDKTIDDLPKVNVKAVKGICEKTTQSKSGSGIKKDDKPPSSTNRIIRQQPGKVLFAFIPEEWFKSFIPKTGVTGFGTFLFTFGTYLVSKEYYVMEHNFYNGLGMFFLVWGVIKYMGPDVAKYFDREVDAYEKGWEKGRDETKAMLEEQIEDEKELQYQADGQVLLLEAKRENVHLQLEEAFRLRQMHVYKTVLDRLNYHVRVADVHSKIFHRNLIEYVTREVRKAITPELEKQMINISIDSLITELVKDKGPSGTGGKS</sequence>
<evidence type="ECO:0000256" key="3">
    <source>
        <dbReference type="ARBA" id="ARBA00022547"/>
    </source>
</evidence>
<evidence type="ECO:0000256" key="6">
    <source>
        <dbReference type="ARBA" id="ARBA00023065"/>
    </source>
</evidence>
<dbReference type="Proteomes" id="UP001159042">
    <property type="component" value="Unassembled WGS sequence"/>
</dbReference>
<keyword evidence="5 9" id="KW-0999">Mitochondrion inner membrane</keyword>
<evidence type="ECO:0000256" key="7">
    <source>
        <dbReference type="ARBA" id="ARBA00023128"/>
    </source>
</evidence>
<comment type="subcellular location">
    <subcellularLocation>
        <location evidence="9">Mitochondrion</location>
    </subcellularLocation>
    <subcellularLocation>
        <location evidence="9">Mitochondrion inner membrane</location>
    </subcellularLocation>
</comment>
<keyword evidence="8 9" id="KW-0472">Membrane</keyword>
<keyword evidence="12" id="KW-1185">Reference proteome</keyword>
<dbReference type="GO" id="GO:0046933">
    <property type="term" value="F:proton-transporting ATP synthase activity, rotational mechanism"/>
    <property type="evidence" value="ECO:0007669"/>
    <property type="project" value="TreeGrafter"/>
</dbReference>
<evidence type="ECO:0000313" key="12">
    <source>
        <dbReference type="Proteomes" id="UP001159042"/>
    </source>
</evidence>
<feature type="region of interest" description="Disordered" evidence="10">
    <location>
        <begin position="160"/>
        <end position="179"/>
    </location>
</feature>